<gene>
    <name evidence="2" type="ORF">U14_05578</name>
</gene>
<evidence type="ECO:0000259" key="1">
    <source>
        <dbReference type="Pfam" id="PF01170"/>
    </source>
</evidence>
<proteinExistence type="predicted"/>
<sequence length="360" mass="39895">MNMATYFLKLRSNVVLSGDVKLAERDAKSLFATVLIVEHPEDVQTAIGLPLHYVALNCRVEPPIGFLAHTTVHSLQNLVLYLNFIQEIWTEKGNVNVENFGNWCHIVQDSGKEFICALPVIACGELLSQSAISSPKPADVSMLTAFLSGDDSIRRSSIKAPTSGGTSTPHVHALHKYKAKFFPRLIRSLLVTQLDSLPKNALGKITLLDPFAGSGTALIEAALLGIDAVGVDIDKLSCAITQAKIDALTIGAEEVTQAVNNVGKLLTEHLPEQSCYKFPRKISQKFERWGTPEEQQFYEATITKWKNSIEHLPHETTRRLLGICLSDALTRKFVIRMLGTGVGRFRKHRLTPCSWRISRR</sequence>
<organism evidence="2">
    <name type="scientific">Candidatus Moduliflexus flocculans</name>
    <dbReference type="NCBI Taxonomy" id="1499966"/>
    <lineage>
        <taxon>Bacteria</taxon>
        <taxon>Candidatus Moduliflexota</taxon>
        <taxon>Candidatus Moduliflexia</taxon>
        <taxon>Candidatus Moduliflexales</taxon>
        <taxon>Candidatus Moduliflexaceae</taxon>
    </lineage>
</organism>
<dbReference type="EMBL" id="DF820461">
    <property type="protein sequence ID" value="GAK54298.1"/>
    <property type="molecule type" value="Genomic_DNA"/>
</dbReference>
<dbReference type="Proteomes" id="UP000030700">
    <property type="component" value="Unassembled WGS sequence"/>
</dbReference>
<dbReference type="AlphaFoldDB" id="A0A081BSB7"/>
<protein>
    <recommendedName>
        <fullName evidence="1">Ribosomal RNA large subunit methyltransferase K/L-like methyltransferase domain-containing protein</fullName>
    </recommendedName>
</protein>
<dbReference type="InterPro" id="IPR029063">
    <property type="entry name" value="SAM-dependent_MTases_sf"/>
</dbReference>
<feature type="domain" description="Ribosomal RNA large subunit methyltransferase K/L-like methyltransferase" evidence="1">
    <location>
        <begin position="206"/>
        <end position="230"/>
    </location>
</feature>
<evidence type="ECO:0000313" key="3">
    <source>
        <dbReference type="Proteomes" id="UP000030700"/>
    </source>
</evidence>
<dbReference type="Pfam" id="PF01170">
    <property type="entry name" value="UPF0020"/>
    <property type="match status" value="1"/>
</dbReference>
<accession>A0A081BSB7</accession>
<evidence type="ECO:0000313" key="2">
    <source>
        <dbReference type="EMBL" id="GAK54298.1"/>
    </source>
</evidence>
<dbReference type="InterPro" id="IPR000241">
    <property type="entry name" value="RlmKL-like_Mtase"/>
</dbReference>
<dbReference type="STRING" id="1499966.U14_05578"/>
<dbReference type="SUPFAM" id="SSF53335">
    <property type="entry name" value="S-adenosyl-L-methionine-dependent methyltransferases"/>
    <property type="match status" value="1"/>
</dbReference>
<name>A0A081BSB7_9BACT</name>
<dbReference type="Gene3D" id="3.40.50.150">
    <property type="entry name" value="Vaccinia Virus protein VP39"/>
    <property type="match status" value="1"/>
</dbReference>
<keyword evidence="3" id="KW-1185">Reference proteome</keyword>
<reference evidence="2" key="1">
    <citation type="journal article" date="2015" name="PeerJ">
        <title>First genomic representation of candidate bacterial phylum KSB3 points to enhanced environmental sensing as a trigger of wastewater bulking.</title>
        <authorList>
            <person name="Sekiguchi Y."/>
            <person name="Ohashi A."/>
            <person name="Parks D.H."/>
            <person name="Yamauchi T."/>
            <person name="Tyson G.W."/>
            <person name="Hugenholtz P."/>
        </authorList>
    </citation>
    <scope>NUCLEOTIDE SEQUENCE [LARGE SCALE GENOMIC DNA]</scope>
</reference>
<dbReference type="HOGENOM" id="CLU_768725_0_0_0"/>